<dbReference type="CDD" id="cd10519">
    <property type="entry name" value="SET_EZH"/>
    <property type="match status" value="1"/>
</dbReference>
<comment type="catalytic activity">
    <reaction evidence="7">
        <text>L-lysyl(27)-[histone H3] + 3 S-adenosyl-L-methionine = N(6),N(6),N(6)-trimethyl-L-lysyl(27)-[histone H3] + 3 S-adenosyl-L-homocysteine + 3 H(+)</text>
        <dbReference type="Rhea" id="RHEA:60292"/>
        <dbReference type="Rhea" id="RHEA-COMP:15535"/>
        <dbReference type="Rhea" id="RHEA-COMP:15548"/>
        <dbReference type="ChEBI" id="CHEBI:15378"/>
        <dbReference type="ChEBI" id="CHEBI:29969"/>
        <dbReference type="ChEBI" id="CHEBI:57856"/>
        <dbReference type="ChEBI" id="CHEBI:59789"/>
        <dbReference type="ChEBI" id="CHEBI:61961"/>
        <dbReference type="EC" id="2.1.1.356"/>
    </reaction>
</comment>
<keyword evidence="6" id="KW-0804">Transcription</keyword>
<evidence type="ECO:0000256" key="1">
    <source>
        <dbReference type="ARBA" id="ARBA00012186"/>
    </source>
</evidence>
<dbReference type="InterPro" id="IPR045318">
    <property type="entry name" value="EZH1/2-like"/>
</dbReference>
<dbReference type="EMBL" id="CAJNOR010006167">
    <property type="protein sequence ID" value="CAF1587731.1"/>
    <property type="molecule type" value="Genomic_DNA"/>
</dbReference>
<dbReference type="AlphaFoldDB" id="A0A813V6R9"/>
<keyword evidence="5" id="KW-0805">Transcription regulation</keyword>
<evidence type="ECO:0000256" key="5">
    <source>
        <dbReference type="ARBA" id="ARBA00023015"/>
    </source>
</evidence>
<evidence type="ECO:0000259" key="10">
    <source>
        <dbReference type="PROSITE" id="PS51633"/>
    </source>
</evidence>
<dbReference type="OrthoDB" id="6141102at2759"/>
<dbReference type="EC" id="2.1.1.356" evidence="1"/>
<name>A0A813V6R9_ADIRI</name>
<reference evidence="11" key="1">
    <citation type="submission" date="2021-02" db="EMBL/GenBank/DDBJ databases">
        <authorList>
            <person name="Nowell W R."/>
        </authorList>
    </citation>
    <scope>NUCLEOTIDE SEQUENCE</scope>
</reference>
<evidence type="ECO:0000259" key="9">
    <source>
        <dbReference type="PROSITE" id="PS50280"/>
    </source>
</evidence>
<proteinExistence type="predicted"/>
<keyword evidence="4" id="KW-0949">S-adenosyl-L-methionine</keyword>
<feature type="domain" description="CXC" evidence="10">
    <location>
        <begin position="470"/>
        <end position="580"/>
    </location>
</feature>
<protein>
    <recommendedName>
        <fullName evidence="1">[histone H3]-lysine(27) N-trimethyltransferase</fullName>
        <ecNumber evidence="1">2.1.1.356</ecNumber>
    </recommendedName>
</protein>
<dbReference type="GO" id="GO:0031507">
    <property type="term" value="P:heterochromatin formation"/>
    <property type="evidence" value="ECO:0007669"/>
    <property type="project" value="TreeGrafter"/>
</dbReference>
<evidence type="ECO:0000313" key="11">
    <source>
        <dbReference type="EMBL" id="CAF0833166.1"/>
    </source>
</evidence>
<evidence type="ECO:0000313" key="12">
    <source>
        <dbReference type="EMBL" id="CAF1587731.1"/>
    </source>
</evidence>
<dbReference type="GO" id="GO:0032259">
    <property type="term" value="P:methylation"/>
    <property type="evidence" value="ECO:0007669"/>
    <property type="project" value="UniProtKB-KW"/>
</dbReference>
<dbReference type="InterPro" id="IPR001214">
    <property type="entry name" value="SET_dom"/>
</dbReference>
<dbReference type="InterPro" id="IPR026489">
    <property type="entry name" value="CXC_dom"/>
</dbReference>
<feature type="domain" description="SET" evidence="9">
    <location>
        <begin position="668"/>
        <end position="801"/>
    </location>
</feature>
<evidence type="ECO:0000256" key="6">
    <source>
        <dbReference type="ARBA" id="ARBA00023163"/>
    </source>
</evidence>
<dbReference type="Proteomes" id="UP000663852">
    <property type="component" value="Unassembled WGS sequence"/>
</dbReference>
<keyword evidence="2" id="KW-0489">Methyltransferase</keyword>
<dbReference type="Pfam" id="PF18264">
    <property type="entry name" value="preSET_CXC"/>
    <property type="match status" value="1"/>
</dbReference>
<organism evidence="11 14">
    <name type="scientific">Adineta ricciae</name>
    <name type="common">Rotifer</name>
    <dbReference type="NCBI Taxonomy" id="249248"/>
    <lineage>
        <taxon>Eukaryota</taxon>
        <taxon>Metazoa</taxon>
        <taxon>Spiralia</taxon>
        <taxon>Gnathifera</taxon>
        <taxon>Rotifera</taxon>
        <taxon>Eurotatoria</taxon>
        <taxon>Bdelloidea</taxon>
        <taxon>Adinetida</taxon>
        <taxon>Adinetidae</taxon>
        <taxon>Adineta</taxon>
    </lineage>
</organism>
<feature type="region of interest" description="Disordered" evidence="8">
    <location>
        <begin position="302"/>
        <end position="351"/>
    </location>
</feature>
<evidence type="ECO:0000256" key="2">
    <source>
        <dbReference type="ARBA" id="ARBA00022603"/>
    </source>
</evidence>
<evidence type="ECO:0000256" key="3">
    <source>
        <dbReference type="ARBA" id="ARBA00022679"/>
    </source>
</evidence>
<evidence type="ECO:0000313" key="13">
    <source>
        <dbReference type="Proteomes" id="UP000663828"/>
    </source>
</evidence>
<evidence type="ECO:0000256" key="8">
    <source>
        <dbReference type="SAM" id="MobiDB-lite"/>
    </source>
</evidence>
<feature type="compositionally biased region" description="Polar residues" evidence="8">
    <location>
        <begin position="331"/>
        <end position="340"/>
    </location>
</feature>
<dbReference type="SMART" id="SM00317">
    <property type="entry name" value="SET"/>
    <property type="match status" value="1"/>
</dbReference>
<gene>
    <name evidence="11" type="ORF">EDS130_LOCUS6444</name>
    <name evidence="12" type="ORF">XAT740_LOCUS46219</name>
</gene>
<dbReference type="Gene3D" id="2.170.270.10">
    <property type="entry name" value="SET domain"/>
    <property type="match status" value="1"/>
</dbReference>
<dbReference type="GO" id="GO:0003682">
    <property type="term" value="F:chromatin binding"/>
    <property type="evidence" value="ECO:0007669"/>
    <property type="project" value="TreeGrafter"/>
</dbReference>
<dbReference type="PROSITE" id="PS50280">
    <property type="entry name" value="SET"/>
    <property type="match status" value="1"/>
</dbReference>
<accession>A0A813V6R9</accession>
<feature type="compositionally biased region" description="Low complexity" evidence="8">
    <location>
        <begin position="308"/>
        <end position="320"/>
    </location>
</feature>
<evidence type="ECO:0000256" key="7">
    <source>
        <dbReference type="ARBA" id="ARBA00048568"/>
    </source>
</evidence>
<comment type="caution">
    <text evidence="11">The sequence shown here is derived from an EMBL/GenBank/DDBJ whole genome shotgun (WGS) entry which is preliminary data.</text>
</comment>
<keyword evidence="13" id="KW-1185">Reference proteome</keyword>
<dbReference type="Proteomes" id="UP000663828">
    <property type="component" value="Unassembled WGS sequence"/>
</dbReference>
<dbReference type="GO" id="GO:0005634">
    <property type="term" value="C:nucleus"/>
    <property type="evidence" value="ECO:0007669"/>
    <property type="project" value="TreeGrafter"/>
</dbReference>
<dbReference type="Pfam" id="PF00856">
    <property type="entry name" value="SET"/>
    <property type="match status" value="1"/>
</dbReference>
<dbReference type="EMBL" id="CAJNOJ010000019">
    <property type="protein sequence ID" value="CAF0833166.1"/>
    <property type="molecule type" value="Genomic_DNA"/>
</dbReference>
<dbReference type="InterPro" id="IPR046341">
    <property type="entry name" value="SET_dom_sf"/>
</dbReference>
<evidence type="ECO:0000313" key="14">
    <source>
        <dbReference type="Proteomes" id="UP000663852"/>
    </source>
</evidence>
<dbReference type="InterPro" id="IPR041355">
    <property type="entry name" value="Pre-SET_CXC"/>
</dbReference>
<dbReference type="GO" id="GO:0140951">
    <property type="term" value="F:histone H3K27 trimethyltransferase activity"/>
    <property type="evidence" value="ECO:0007669"/>
    <property type="project" value="UniProtKB-EC"/>
</dbReference>
<keyword evidence="3" id="KW-0808">Transferase</keyword>
<dbReference type="SUPFAM" id="SSF82199">
    <property type="entry name" value="SET domain"/>
    <property type="match status" value="1"/>
</dbReference>
<evidence type="ECO:0000256" key="4">
    <source>
        <dbReference type="ARBA" id="ARBA00022691"/>
    </source>
</evidence>
<dbReference type="PROSITE" id="PS51633">
    <property type="entry name" value="CXC"/>
    <property type="match status" value="1"/>
</dbReference>
<sequence length="842" mass="96312">MREKKRSDEYDQREISVDKEADILRQAVESEYTTLYRQIHKTAQKTARRILRHVVQPPAPQALTISIPTLTNELNSDTDDNDTTVSVTVADGTNKNPHKDSTIPIVMPTLPVVRELISYVPTTRNLATRGHLIGIPYLGDKFDAEDQRLINSISIEPSKSQKLTRKKKLDEQSLEALYRSLRSNHLWNNCSNEQLIDAILYYHRDSTPRAKLLALASEHDCCLNEKQRNHTNIDQDDTLDMDTDELVIKPWCSRFCPRCYTYNCLLHKEGPTHLPLPKKFSLTFDNQTEPCGLTCYKHQREHLKRPLSPSSSPTESTTSPDNNNKKRQRRSSSNQTSVMSDENLHNENPLDINVRSTDIQKRISSHYLTRIENQMDNQLLPAISVENNWTLTDQSLFRLFYFLFDGDLCLLKYMFQSNHTCQQLYEEFIRDSKYFSERISSTDGSPCLIRLPYRRRMPEGTTRAFLLYIKRTLNRPNDNHNQKNTATTLKPSYQPCLHDGPCTVDNPQCCCMKMGTFCEKFCNCASDCPHRFPGCACKGSCLFNSCLCSAEGRECDPDLCHNCGASLFFNVVSPPIKLEADASPSVSETTEEKSYSKASVRNVRSRTLCNLPARSQTLRSCRNNETTYRTISKQRRRANSRASLNSLPTPSLPTISCANISLQRKIHKQILVAESDIAGYGAFLGSPVAYPGELIAEYTGEIISEEEADRRGRLYDKRACSYLFNLDMQHCIDARQFGNKLRFANHSSKPNCVPKIKLVNGNSYSSAENMFCKTSFPGDYRIGIYAKEVIFQGDELFFEYMYDAHQRQQFINNERVDEAEQENVTVLTRYADNFMLVQPSID</sequence>
<dbReference type="PANTHER" id="PTHR45747:SF4">
    <property type="entry name" value="HISTONE-LYSINE N-METHYLTRANSFERASE E(Z)"/>
    <property type="match status" value="1"/>
</dbReference>
<dbReference type="PANTHER" id="PTHR45747">
    <property type="entry name" value="HISTONE-LYSINE N-METHYLTRANSFERASE E(Z)"/>
    <property type="match status" value="1"/>
</dbReference>